<dbReference type="GO" id="GO:0042254">
    <property type="term" value="P:ribosome biogenesis"/>
    <property type="evidence" value="ECO:0007669"/>
    <property type="project" value="UniProtKB-KW"/>
</dbReference>
<dbReference type="AlphaFoldDB" id="A0A8J2PRT0"/>
<dbReference type="OrthoDB" id="28455at2759"/>
<evidence type="ECO:0000256" key="3">
    <source>
        <dbReference type="ARBA" id="ARBA00022517"/>
    </source>
</evidence>
<organism evidence="6 7">
    <name type="scientific">Allacma fusca</name>
    <dbReference type="NCBI Taxonomy" id="39272"/>
    <lineage>
        <taxon>Eukaryota</taxon>
        <taxon>Metazoa</taxon>
        <taxon>Ecdysozoa</taxon>
        <taxon>Arthropoda</taxon>
        <taxon>Hexapoda</taxon>
        <taxon>Collembola</taxon>
        <taxon>Symphypleona</taxon>
        <taxon>Sminthuridae</taxon>
        <taxon>Allacma</taxon>
    </lineage>
</organism>
<keyword evidence="7" id="KW-1185">Reference proteome</keyword>
<comment type="caution">
    <text evidence="6">The sequence shown here is derived from an EMBL/GenBank/DDBJ whole genome shotgun (WGS) entry which is preliminary data.</text>
</comment>
<evidence type="ECO:0000256" key="5">
    <source>
        <dbReference type="RuleBase" id="RU364132"/>
    </source>
</evidence>
<evidence type="ECO:0000313" key="7">
    <source>
        <dbReference type="Proteomes" id="UP000708208"/>
    </source>
</evidence>
<comment type="similarity">
    <text evidence="2 5">Belongs to the RRS1 family.</text>
</comment>
<dbReference type="InterPro" id="IPR007023">
    <property type="entry name" value="Ribosom_reg"/>
</dbReference>
<gene>
    <name evidence="6" type="ORF">AFUS01_LOCUS35226</name>
</gene>
<evidence type="ECO:0000313" key="6">
    <source>
        <dbReference type="EMBL" id="CAG7825101.1"/>
    </source>
</evidence>
<evidence type="ECO:0000256" key="4">
    <source>
        <dbReference type="ARBA" id="ARBA00023242"/>
    </source>
</evidence>
<sequence>MQAEMIVEEDAKSDPTIRSTKVDKPLELELDIGNLLASDPNELNLKHLSSKSPNGYLQSLARDNTQLWIQTYMDTSEQLRSAKKIGARKVVVPSAGLTLTERPDKTECMLLWGPRFHHTLIAMDNKQQTKLLFHHLMMEY</sequence>
<reference evidence="6" key="1">
    <citation type="submission" date="2021-06" db="EMBL/GenBank/DDBJ databases">
        <authorList>
            <person name="Hodson N. C."/>
            <person name="Mongue J. A."/>
            <person name="Jaron S. K."/>
        </authorList>
    </citation>
    <scope>NUCLEOTIDE SEQUENCE</scope>
</reference>
<evidence type="ECO:0000256" key="1">
    <source>
        <dbReference type="ARBA" id="ARBA00004123"/>
    </source>
</evidence>
<dbReference type="Proteomes" id="UP000708208">
    <property type="component" value="Unassembled WGS sequence"/>
</dbReference>
<evidence type="ECO:0000256" key="2">
    <source>
        <dbReference type="ARBA" id="ARBA00010077"/>
    </source>
</evidence>
<accession>A0A8J2PRT0</accession>
<name>A0A8J2PRT0_9HEXA</name>
<comment type="subcellular location">
    <subcellularLocation>
        <location evidence="1 5">Nucleus</location>
    </subcellularLocation>
</comment>
<keyword evidence="3 5" id="KW-0690">Ribosome biogenesis</keyword>
<dbReference type="Pfam" id="PF04939">
    <property type="entry name" value="RRS1"/>
    <property type="match status" value="1"/>
</dbReference>
<dbReference type="EMBL" id="CAJVCH010534969">
    <property type="protein sequence ID" value="CAG7825101.1"/>
    <property type="molecule type" value="Genomic_DNA"/>
</dbReference>
<dbReference type="GO" id="GO:0005634">
    <property type="term" value="C:nucleus"/>
    <property type="evidence" value="ECO:0007669"/>
    <property type="project" value="UniProtKB-SubCell"/>
</dbReference>
<protein>
    <recommendedName>
        <fullName evidence="5">Ribosome biogenesis regulatory protein</fullName>
    </recommendedName>
</protein>
<proteinExistence type="inferred from homology"/>
<comment type="function">
    <text evidence="5">Involved in ribosomal large subunit assembly.</text>
</comment>
<keyword evidence="4 5" id="KW-0539">Nucleus</keyword>